<accession>A0A1H9HZL1</accession>
<dbReference type="Proteomes" id="UP000198749">
    <property type="component" value="Unassembled WGS sequence"/>
</dbReference>
<dbReference type="SUPFAM" id="SSF52980">
    <property type="entry name" value="Restriction endonuclease-like"/>
    <property type="match status" value="1"/>
</dbReference>
<proteinExistence type="predicted"/>
<dbReference type="GO" id="GO:0004519">
    <property type="term" value="F:endonuclease activity"/>
    <property type="evidence" value="ECO:0007669"/>
    <property type="project" value="UniProtKB-KW"/>
</dbReference>
<evidence type="ECO:0000313" key="2">
    <source>
        <dbReference type="Proteomes" id="UP000198749"/>
    </source>
</evidence>
<name>A0A1H9HZL1_9GAMM</name>
<keyword evidence="1" id="KW-0255">Endonuclease</keyword>
<dbReference type="AlphaFoldDB" id="A0A1H9HZL1"/>
<dbReference type="RefSeq" id="WP_091358197.1">
    <property type="nucleotide sequence ID" value="NZ_AP025284.1"/>
</dbReference>
<keyword evidence="1" id="KW-0540">Nuclease</keyword>
<protein>
    <submittedName>
        <fullName evidence="1">Restriction endonuclease</fullName>
    </submittedName>
</protein>
<evidence type="ECO:0000313" key="1">
    <source>
        <dbReference type="EMBL" id="SEQ67743.1"/>
    </source>
</evidence>
<sequence length="391" mass="44906">MTNQLLPPQDWDEFEQLCHGLWIELLSDPEAKMHGRRGQSQNGVDVYGYDHRNGSRELVGIQCKGKDNYLERNVSEAELREEIAKAISFKPAISKFILATTGNRDANIQAFTRAINAENVNAGGFTVSTWSWPDISEKVQDYPALLRKFYPEIFVSPNLYRTHDSLNFTIPLSNDHEQKIAALFEVDDMRGEMLPEFRHEVRDFVLEVASNSFRHGQARKLEIKIFSKSIQIKENGEKFNPIAESGNINTGIDMQGLKYISYFINQYKDELDASYEFNVVHSNNVISLNFNNPIIRVKPDPCLISFSDFQFIGRAEAETAGESQQFHSECKVYTLHISRKDFMMSSLYMYLSKVVSRLPHGKKLRLILPNKHHKEMVESWFDPQIVVVVAS</sequence>
<reference evidence="2" key="1">
    <citation type="submission" date="2016-10" db="EMBL/GenBank/DDBJ databases">
        <authorList>
            <person name="Varghese N."/>
            <person name="Submissions S."/>
        </authorList>
    </citation>
    <scope>NUCLEOTIDE SEQUENCE [LARGE SCALE GENOMIC DNA]</scope>
    <source>
        <strain evidence="2">DSM 18887</strain>
    </source>
</reference>
<dbReference type="EMBL" id="FOGB01000006">
    <property type="protein sequence ID" value="SEQ67743.1"/>
    <property type="molecule type" value="Genomic_DNA"/>
</dbReference>
<dbReference type="InterPro" id="IPR011335">
    <property type="entry name" value="Restrct_endonuc-II-like"/>
</dbReference>
<organism evidence="1 2">
    <name type="scientific">Amphritea atlantica</name>
    <dbReference type="NCBI Taxonomy" id="355243"/>
    <lineage>
        <taxon>Bacteria</taxon>
        <taxon>Pseudomonadati</taxon>
        <taxon>Pseudomonadota</taxon>
        <taxon>Gammaproteobacteria</taxon>
        <taxon>Oceanospirillales</taxon>
        <taxon>Oceanospirillaceae</taxon>
        <taxon>Amphritea</taxon>
    </lineage>
</organism>
<gene>
    <name evidence="1" type="ORF">SAMN03080615_02327</name>
</gene>
<dbReference type="OrthoDB" id="7013802at2"/>
<keyword evidence="1" id="KW-0378">Hydrolase</keyword>
<dbReference type="STRING" id="355243.SAMN03080615_02327"/>
<keyword evidence="2" id="KW-1185">Reference proteome</keyword>